<accession>A0A8S3HYC5</accession>
<gene>
    <name evidence="2" type="ORF">SMN809_LOCUS71438</name>
</gene>
<name>A0A8S3HYC5_9BILA</name>
<protein>
    <submittedName>
        <fullName evidence="2">Uncharacterized protein</fullName>
    </submittedName>
</protein>
<feature type="non-terminal residue" evidence="2">
    <location>
        <position position="1"/>
    </location>
</feature>
<feature type="region of interest" description="Disordered" evidence="1">
    <location>
        <begin position="1"/>
        <end position="33"/>
    </location>
</feature>
<comment type="caution">
    <text evidence="2">The sequence shown here is derived from an EMBL/GenBank/DDBJ whole genome shotgun (WGS) entry which is preliminary data.</text>
</comment>
<proteinExistence type="predicted"/>
<evidence type="ECO:0000256" key="1">
    <source>
        <dbReference type="SAM" id="MobiDB-lite"/>
    </source>
</evidence>
<dbReference type="AlphaFoldDB" id="A0A8S3HYC5"/>
<dbReference type="Proteomes" id="UP000676336">
    <property type="component" value="Unassembled WGS sequence"/>
</dbReference>
<feature type="compositionally biased region" description="Polar residues" evidence="1">
    <location>
        <begin position="1"/>
        <end position="12"/>
    </location>
</feature>
<sequence>MGRKNATGNKTSTVDRYRQELGRQEKKVTAEHRREIKRLKSEQETVSYWK</sequence>
<reference evidence="2" key="1">
    <citation type="submission" date="2021-02" db="EMBL/GenBank/DDBJ databases">
        <authorList>
            <person name="Nowell W R."/>
        </authorList>
    </citation>
    <scope>NUCLEOTIDE SEQUENCE</scope>
</reference>
<evidence type="ECO:0000313" key="3">
    <source>
        <dbReference type="Proteomes" id="UP000676336"/>
    </source>
</evidence>
<feature type="compositionally biased region" description="Basic and acidic residues" evidence="1">
    <location>
        <begin position="13"/>
        <end position="33"/>
    </location>
</feature>
<evidence type="ECO:0000313" key="2">
    <source>
        <dbReference type="EMBL" id="CAF5188693.1"/>
    </source>
</evidence>
<dbReference type="EMBL" id="CAJOBI010323649">
    <property type="protein sequence ID" value="CAF5188693.1"/>
    <property type="molecule type" value="Genomic_DNA"/>
</dbReference>
<organism evidence="2 3">
    <name type="scientific">Rotaria magnacalcarata</name>
    <dbReference type="NCBI Taxonomy" id="392030"/>
    <lineage>
        <taxon>Eukaryota</taxon>
        <taxon>Metazoa</taxon>
        <taxon>Spiralia</taxon>
        <taxon>Gnathifera</taxon>
        <taxon>Rotifera</taxon>
        <taxon>Eurotatoria</taxon>
        <taxon>Bdelloidea</taxon>
        <taxon>Philodinida</taxon>
        <taxon>Philodinidae</taxon>
        <taxon>Rotaria</taxon>
    </lineage>
</organism>